<keyword evidence="1" id="KW-0812">Transmembrane</keyword>
<evidence type="ECO:0000256" key="1">
    <source>
        <dbReference type="SAM" id="Phobius"/>
    </source>
</evidence>
<evidence type="ECO:0000313" key="2">
    <source>
        <dbReference type="EMBL" id="GEL18746.1"/>
    </source>
</evidence>
<feature type="transmembrane region" description="Helical" evidence="1">
    <location>
        <begin position="72"/>
        <end position="90"/>
    </location>
</feature>
<keyword evidence="1" id="KW-0472">Membrane</keyword>
<name>A0A511D1S8_9PSEU</name>
<comment type="caution">
    <text evidence="2">The sequence shown here is derived from an EMBL/GenBank/DDBJ whole genome shotgun (WGS) entry which is preliminary data.</text>
</comment>
<dbReference type="RefSeq" id="WP_051233248.1">
    <property type="nucleotide sequence ID" value="NZ_AUII01000020.1"/>
</dbReference>
<dbReference type="AlphaFoldDB" id="A0A511D1S8"/>
<protein>
    <recommendedName>
        <fullName evidence="4">DUF1772 domain-containing protein</fullName>
    </recommendedName>
</protein>
<accession>A0A511D1S8</accession>
<feature type="transmembrane region" description="Helical" evidence="1">
    <location>
        <begin position="41"/>
        <end position="60"/>
    </location>
</feature>
<keyword evidence="1" id="KW-1133">Transmembrane helix</keyword>
<organism evidence="2 3">
    <name type="scientific">Pseudonocardia asaccharolytica DSM 44247 = NBRC 16224</name>
    <dbReference type="NCBI Taxonomy" id="1123024"/>
    <lineage>
        <taxon>Bacteria</taxon>
        <taxon>Bacillati</taxon>
        <taxon>Actinomycetota</taxon>
        <taxon>Actinomycetes</taxon>
        <taxon>Pseudonocardiales</taxon>
        <taxon>Pseudonocardiaceae</taxon>
        <taxon>Pseudonocardia</taxon>
    </lineage>
</organism>
<dbReference type="OrthoDB" id="4763906at2"/>
<dbReference type="Proteomes" id="UP000321328">
    <property type="component" value="Unassembled WGS sequence"/>
</dbReference>
<evidence type="ECO:0008006" key="4">
    <source>
        <dbReference type="Google" id="ProtNLM"/>
    </source>
</evidence>
<dbReference type="InterPro" id="IPR013901">
    <property type="entry name" value="Anthrone_oxy"/>
</dbReference>
<keyword evidence="3" id="KW-1185">Reference proteome</keyword>
<proteinExistence type="predicted"/>
<reference evidence="2 3" key="1">
    <citation type="submission" date="2019-07" db="EMBL/GenBank/DDBJ databases">
        <title>Whole genome shotgun sequence of Pseudonocardia asaccharolytica NBRC 16224.</title>
        <authorList>
            <person name="Hosoyama A."/>
            <person name="Uohara A."/>
            <person name="Ohji S."/>
            <person name="Ichikawa N."/>
        </authorList>
    </citation>
    <scope>NUCLEOTIDE SEQUENCE [LARGE SCALE GENOMIC DNA]</scope>
    <source>
        <strain evidence="2 3">NBRC 16224</strain>
    </source>
</reference>
<dbReference type="EMBL" id="BJVI01000025">
    <property type="protein sequence ID" value="GEL18746.1"/>
    <property type="molecule type" value="Genomic_DNA"/>
</dbReference>
<gene>
    <name evidence="2" type="ORF">PA7_25830</name>
</gene>
<evidence type="ECO:0000313" key="3">
    <source>
        <dbReference type="Proteomes" id="UP000321328"/>
    </source>
</evidence>
<dbReference type="Pfam" id="PF08592">
    <property type="entry name" value="Anthrone_oxy"/>
    <property type="match status" value="1"/>
</dbReference>
<sequence>MAHAHWFFGNLYEEIVRMPDRLADDREAGRREGLLTGGSPVHYYLPAAPLLLASTGAAVAGRWHRSEARRALLAGAVCSAAGVVMTGYLIPTVNHRLLVGPKLPEQERQQLVKRWHRINRARLMLAAGASVAFRLAAR</sequence>